<reference evidence="2" key="1">
    <citation type="submission" date="2020-12" db="UniProtKB">
        <authorList>
            <consortium name="WormBaseParasite"/>
        </authorList>
    </citation>
    <scope>IDENTIFICATION</scope>
    <source>
        <strain evidence="2">MHco3</strain>
    </source>
</reference>
<dbReference type="AlphaFoldDB" id="A0A7I4YWE3"/>
<keyword evidence="1" id="KW-1185">Reference proteome</keyword>
<protein>
    <submittedName>
        <fullName evidence="2">30S ribosomal protein S19</fullName>
    </submittedName>
</protein>
<accession>A0A7I4YWE3</accession>
<dbReference type="WBParaSite" id="HCON_00153590-00001">
    <property type="protein sequence ID" value="HCON_00153590-00001"/>
    <property type="gene ID" value="HCON_00153590"/>
</dbReference>
<proteinExistence type="predicted"/>
<organism evidence="1 2">
    <name type="scientific">Haemonchus contortus</name>
    <name type="common">Barber pole worm</name>
    <dbReference type="NCBI Taxonomy" id="6289"/>
    <lineage>
        <taxon>Eukaryota</taxon>
        <taxon>Metazoa</taxon>
        <taxon>Ecdysozoa</taxon>
        <taxon>Nematoda</taxon>
        <taxon>Chromadorea</taxon>
        <taxon>Rhabditida</taxon>
        <taxon>Rhabditina</taxon>
        <taxon>Rhabditomorpha</taxon>
        <taxon>Strongyloidea</taxon>
        <taxon>Trichostrongylidae</taxon>
        <taxon>Haemonchus</taxon>
    </lineage>
</organism>
<sequence>MSRAIARYLLRDVVREEAKERTHH</sequence>
<evidence type="ECO:0000313" key="2">
    <source>
        <dbReference type="WBParaSite" id="HCON_00153590-00001"/>
    </source>
</evidence>
<name>A0A7I4YWE3_HAECO</name>
<dbReference type="Proteomes" id="UP000025227">
    <property type="component" value="Unplaced"/>
</dbReference>
<evidence type="ECO:0000313" key="1">
    <source>
        <dbReference type="Proteomes" id="UP000025227"/>
    </source>
</evidence>